<name>A0A9X2JHL0_9BACT</name>
<organism evidence="2 3">
    <name type="scientific">Aeoliella straminimaris</name>
    <dbReference type="NCBI Taxonomy" id="2954799"/>
    <lineage>
        <taxon>Bacteria</taxon>
        <taxon>Pseudomonadati</taxon>
        <taxon>Planctomycetota</taxon>
        <taxon>Planctomycetia</taxon>
        <taxon>Pirellulales</taxon>
        <taxon>Lacipirellulaceae</taxon>
        <taxon>Aeoliella</taxon>
    </lineage>
</organism>
<dbReference type="AlphaFoldDB" id="A0A9X2JHL0"/>
<dbReference type="EMBL" id="JAMXLR010000015">
    <property type="protein sequence ID" value="MCO6043019.1"/>
    <property type="molecule type" value="Genomic_DNA"/>
</dbReference>
<reference evidence="2" key="1">
    <citation type="submission" date="2022-06" db="EMBL/GenBank/DDBJ databases">
        <title>Aeoliella straminimaris, a novel planctomycete from sediments.</title>
        <authorList>
            <person name="Vitorino I.R."/>
            <person name="Lage O.M."/>
        </authorList>
    </citation>
    <scope>NUCLEOTIDE SEQUENCE</scope>
    <source>
        <strain evidence="2">ICT_H6.2</strain>
    </source>
</reference>
<comment type="caution">
    <text evidence="2">The sequence shown here is derived from an EMBL/GenBank/DDBJ whole genome shotgun (WGS) entry which is preliminary data.</text>
</comment>
<feature type="region of interest" description="Disordered" evidence="1">
    <location>
        <begin position="205"/>
        <end position="228"/>
    </location>
</feature>
<accession>A0A9X2JHL0</accession>
<protein>
    <submittedName>
        <fullName evidence="2">Uncharacterized protein</fullName>
    </submittedName>
</protein>
<keyword evidence="3" id="KW-1185">Reference proteome</keyword>
<evidence type="ECO:0000313" key="2">
    <source>
        <dbReference type="EMBL" id="MCO6043019.1"/>
    </source>
</evidence>
<dbReference type="Proteomes" id="UP001155241">
    <property type="component" value="Unassembled WGS sequence"/>
</dbReference>
<evidence type="ECO:0000313" key="3">
    <source>
        <dbReference type="Proteomes" id="UP001155241"/>
    </source>
</evidence>
<gene>
    <name evidence="2" type="ORF">NG895_03785</name>
</gene>
<proteinExistence type="predicted"/>
<sequence>MRSLLRFRLRTLLVLVAVIAVLIPVSQYGWRRYVAYRDAREYDALQATKEDFVQQQKEMREESGSTSYGIDDGRPIPDGFVVLVRQGDVFGCFIPLEQGFKGESLKYKWYYRTDGSGVLDPSYAAVESGESFAGPYRTGGDSVQVAFGPFSMNWSGNDPGWGFLYYDYQSLDEDRTTPTVAICATDQREVDYLDARDSQWIYKRHPSDTGVAGDVDLEPAPAQDREAK</sequence>
<dbReference type="RefSeq" id="WP_252851116.1">
    <property type="nucleotide sequence ID" value="NZ_JAMXLR010000015.1"/>
</dbReference>
<evidence type="ECO:0000256" key="1">
    <source>
        <dbReference type="SAM" id="MobiDB-lite"/>
    </source>
</evidence>